<keyword evidence="8" id="KW-0969">Cilium</keyword>
<keyword evidence="4" id="KW-0143">Chaperone</keyword>
<dbReference type="Proteomes" id="UP000665043">
    <property type="component" value="Chromosome"/>
</dbReference>
<keyword evidence="2" id="KW-0963">Cytoplasm</keyword>
<keyword evidence="9" id="KW-1185">Reference proteome</keyword>
<keyword evidence="3" id="KW-1005">Bacterial flagellum biogenesis</keyword>
<evidence type="ECO:0000313" key="8">
    <source>
        <dbReference type="EMBL" id="QTN00378.1"/>
    </source>
</evidence>
<comment type="function">
    <text evidence="5">May act as an export chaperone for the filament capping protein FliD.</text>
</comment>
<proteinExistence type="inferred from homology"/>
<dbReference type="InterPro" id="IPR008622">
    <property type="entry name" value="FliT"/>
</dbReference>
<comment type="subcellular location">
    <subcellularLocation>
        <location evidence="1">Cytoplasm</location>
        <location evidence="1">Cytosol</location>
    </subcellularLocation>
</comment>
<keyword evidence="8" id="KW-0282">Flagellum</keyword>
<evidence type="ECO:0000256" key="5">
    <source>
        <dbReference type="ARBA" id="ARBA00093765"/>
    </source>
</evidence>
<evidence type="ECO:0000313" key="9">
    <source>
        <dbReference type="Proteomes" id="UP000665043"/>
    </source>
</evidence>
<dbReference type="RefSeq" id="WP_209365517.1">
    <property type="nucleotide sequence ID" value="NZ_CP046956.1"/>
</dbReference>
<evidence type="ECO:0000256" key="7">
    <source>
        <dbReference type="ARBA" id="ARBA00093797"/>
    </source>
</evidence>
<dbReference type="Pfam" id="PF05400">
    <property type="entry name" value="FliT"/>
    <property type="match status" value="1"/>
</dbReference>
<comment type="similarity">
    <text evidence="6">Belongs to the bacillales FliT family.</text>
</comment>
<evidence type="ECO:0000256" key="3">
    <source>
        <dbReference type="ARBA" id="ARBA00022795"/>
    </source>
</evidence>
<evidence type="ECO:0000256" key="1">
    <source>
        <dbReference type="ARBA" id="ARBA00004514"/>
    </source>
</evidence>
<gene>
    <name evidence="8" type="ORF">ERJ70_14365</name>
</gene>
<name>A0ABX7W0G4_9BACI</name>
<evidence type="ECO:0000256" key="2">
    <source>
        <dbReference type="ARBA" id="ARBA00022490"/>
    </source>
</evidence>
<dbReference type="EMBL" id="CP046956">
    <property type="protein sequence ID" value="QTN00378.1"/>
    <property type="molecule type" value="Genomic_DNA"/>
</dbReference>
<evidence type="ECO:0000256" key="6">
    <source>
        <dbReference type="ARBA" id="ARBA00093785"/>
    </source>
</evidence>
<organism evidence="8 9">
    <name type="scientific">Sediminibacillus dalangtanensis</name>
    <dbReference type="NCBI Taxonomy" id="2729421"/>
    <lineage>
        <taxon>Bacteria</taxon>
        <taxon>Bacillati</taxon>
        <taxon>Bacillota</taxon>
        <taxon>Bacilli</taxon>
        <taxon>Bacillales</taxon>
        <taxon>Bacillaceae</taxon>
        <taxon>Sediminibacillus</taxon>
    </lineage>
</organism>
<reference evidence="8 9" key="1">
    <citation type="submission" date="2019-12" db="EMBL/GenBank/DDBJ databases">
        <title>The whole genome sequencing of a strain isolated from a Mars analog, Dalangtan Playa.</title>
        <authorList>
            <person name="Huang T."/>
        </authorList>
    </citation>
    <scope>NUCLEOTIDE SEQUENCE [LARGE SCALE GENOMIC DNA]</scope>
    <source>
        <strain evidence="8 9">DP4-553-S</strain>
    </source>
</reference>
<sequence>MKNRIQPLYDITLELSEKLKGEIPADQREETISEINRVLEHRDTMIEGITSPYSEEEMETGRALLPINREVHDSLKQLLMRLRTEMKTVKKQKNSNHKYTNPYKQLANYDGMFLDQKK</sequence>
<keyword evidence="8" id="KW-0966">Cell projection</keyword>
<protein>
    <recommendedName>
        <fullName evidence="7">Flagellar protein FliT</fullName>
    </recommendedName>
</protein>
<evidence type="ECO:0000256" key="4">
    <source>
        <dbReference type="ARBA" id="ARBA00023186"/>
    </source>
</evidence>
<accession>A0ABX7W0G4</accession>